<accession>A0A0M3J6F0</accession>
<gene>
    <name evidence="1" type="ORF">ASIM_LOCUS2982</name>
</gene>
<protein>
    <submittedName>
        <fullName evidence="3">F-box domain-containing protein</fullName>
    </submittedName>
</protein>
<reference evidence="3" key="1">
    <citation type="submission" date="2017-02" db="UniProtKB">
        <authorList>
            <consortium name="WormBaseParasite"/>
        </authorList>
    </citation>
    <scope>IDENTIFICATION</scope>
</reference>
<evidence type="ECO:0000313" key="3">
    <source>
        <dbReference type="WBParaSite" id="ASIM_0000313601-mRNA-1"/>
    </source>
</evidence>
<dbReference type="Proteomes" id="UP000267096">
    <property type="component" value="Unassembled WGS sequence"/>
</dbReference>
<evidence type="ECO:0000313" key="2">
    <source>
        <dbReference type="Proteomes" id="UP000267096"/>
    </source>
</evidence>
<organism evidence="3">
    <name type="scientific">Anisakis simplex</name>
    <name type="common">Herring worm</name>
    <dbReference type="NCBI Taxonomy" id="6269"/>
    <lineage>
        <taxon>Eukaryota</taxon>
        <taxon>Metazoa</taxon>
        <taxon>Ecdysozoa</taxon>
        <taxon>Nematoda</taxon>
        <taxon>Chromadorea</taxon>
        <taxon>Rhabditida</taxon>
        <taxon>Spirurina</taxon>
        <taxon>Ascaridomorpha</taxon>
        <taxon>Ascaridoidea</taxon>
        <taxon>Anisakidae</taxon>
        <taxon>Anisakis</taxon>
        <taxon>Anisakis simplex complex</taxon>
    </lineage>
</organism>
<keyword evidence="2" id="KW-1185">Reference proteome</keyword>
<reference evidence="1 2" key="2">
    <citation type="submission" date="2018-11" db="EMBL/GenBank/DDBJ databases">
        <authorList>
            <consortium name="Pathogen Informatics"/>
        </authorList>
    </citation>
    <scope>NUCLEOTIDE SEQUENCE [LARGE SCALE GENOMIC DNA]</scope>
</reference>
<evidence type="ECO:0000313" key="1">
    <source>
        <dbReference type="EMBL" id="VDK20972.1"/>
    </source>
</evidence>
<proteinExistence type="predicted"/>
<dbReference type="WBParaSite" id="ASIM_0000313601-mRNA-1">
    <property type="protein sequence ID" value="ASIM_0000313601-mRNA-1"/>
    <property type="gene ID" value="ASIM_0000313601"/>
</dbReference>
<dbReference type="AlphaFoldDB" id="A0A0M3J6F0"/>
<sequence>MNESIDRAHQNSHDWSSFYRSHRAYSTGLSELHGDILSVFEKERFRRVSRTWNDVFSRNMPSIRIYNISLFDEFIDITFKRTDKGEFRFYFDEDSLRDGNTNHFPFECLKSFARHIAVVDMLMVGLDSKFDALSRLDTILQLFAGLKGKKQRSVNELAIWLVQDIEKSKSQLSIISVFADSCTKITVLSA</sequence>
<name>A0A0M3J6F0_ANISI</name>
<dbReference type="EMBL" id="UYRR01004329">
    <property type="protein sequence ID" value="VDK20972.1"/>
    <property type="molecule type" value="Genomic_DNA"/>
</dbReference>